<dbReference type="Proteomes" id="UP000595198">
    <property type="component" value="Chromosome"/>
</dbReference>
<evidence type="ECO:0000313" key="6">
    <source>
        <dbReference type="EMBL" id="QQB83394.1"/>
    </source>
</evidence>
<keyword evidence="3" id="KW-0815">Transposition</keyword>
<name>A0A7T4KQH8_CORAY</name>
<keyword evidence="4" id="KW-0238">DNA-binding</keyword>
<evidence type="ECO:0000256" key="2">
    <source>
        <dbReference type="ARBA" id="ARBA00010961"/>
    </source>
</evidence>
<dbReference type="NCBIfam" id="NF033544">
    <property type="entry name" value="transpos_IS1249"/>
    <property type="match status" value="1"/>
</dbReference>
<evidence type="ECO:0000256" key="4">
    <source>
        <dbReference type="ARBA" id="ARBA00023125"/>
    </source>
</evidence>
<evidence type="ECO:0000313" key="7">
    <source>
        <dbReference type="Proteomes" id="UP000595198"/>
    </source>
</evidence>
<keyword evidence="7" id="KW-1185">Reference proteome</keyword>
<proteinExistence type="inferred from homology"/>
<evidence type="ECO:0000256" key="3">
    <source>
        <dbReference type="ARBA" id="ARBA00022578"/>
    </source>
</evidence>
<dbReference type="InterPro" id="IPR048004">
    <property type="entry name" value="IS1249_transpos"/>
</dbReference>
<accession>A0A7T4KQH8</accession>
<dbReference type="Pfam" id="PF00872">
    <property type="entry name" value="Transposase_mut"/>
    <property type="match status" value="1"/>
</dbReference>
<organism evidence="6 7">
    <name type="scientific">Corynebacterium amycolatum</name>
    <dbReference type="NCBI Taxonomy" id="43765"/>
    <lineage>
        <taxon>Bacteria</taxon>
        <taxon>Bacillati</taxon>
        <taxon>Actinomycetota</taxon>
        <taxon>Actinomycetes</taxon>
        <taxon>Mycobacteriales</taxon>
        <taxon>Corynebacteriaceae</taxon>
        <taxon>Corynebacterium</taxon>
    </lineage>
</organism>
<reference evidence="6 7" key="1">
    <citation type="submission" date="2020-12" db="EMBL/GenBank/DDBJ databases">
        <title>FDA dAtabase for Regulatory Grade micrObial Sequences (FDA-ARGOS): Supporting development and validation of Infectious Disease Dx tests.</title>
        <authorList>
            <person name="Sproer C."/>
            <person name="Gronow S."/>
            <person name="Severitt S."/>
            <person name="Schroder I."/>
            <person name="Tallon L."/>
            <person name="Sadzewicz L."/>
            <person name="Zhao X."/>
            <person name="Boylan J."/>
            <person name="Ott S."/>
            <person name="Bowen H."/>
            <person name="Vavikolanu K."/>
            <person name="Mehta A."/>
            <person name="Aluvathingal J."/>
            <person name="Nadendla S."/>
            <person name="Lowell S."/>
            <person name="Myers T."/>
            <person name="Yan Y."/>
            <person name="Sichtig H."/>
        </authorList>
    </citation>
    <scope>NUCLEOTIDE SEQUENCE [LARGE SCALE GENOMIC DNA]</scope>
    <source>
        <strain evidence="6 7">FDAARGOS_991</strain>
    </source>
</reference>
<evidence type="ECO:0000256" key="1">
    <source>
        <dbReference type="ARBA" id="ARBA00002190"/>
    </source>
</evidence>
<dbReference type="EMBL" id="CP066023">
    <property type="protein sequence ID" value="QQB83394.1"/>
    <property type="molecule type" value="Genomic_DNA"/>
</dbReference>
<dbReference type="InterPro" id="IPR001207">
    <property type="entry name" value="Transposase_mutator"/>
</dbReference>
<evidence type="ECO:0000256" key="5">
    <source>
        <dbReference type="ARBA" id="ARBA00023172"/>
    </source>
</evidence>
<dbReference type="RefSeq" id="WP_198493789.1">
    <property type="nucleotide sequence ID" value="NZ_CP066023.1"/>
</dbReference>
<comment type="function">
    <text evidence="1">Required for the transposition of the insertion element.</text>
</comment>
<gene>
    <name evidence="6" type="ORF">I6H48_04035</name>
</gene>
<protein>
    <submittedName>
        <fullName evidence="6">IS1249 family transposase</fullName>
    </submittedName>
</protein>
<comment type="similarity">
    <text evidence="2">Belongs to the transposase mutator family.</text>
</comment>
<sequence length="378" mass="42586">MKRNGTTSNGTTRWRCKICGASLTKQRSDITNAALFRAFIQHLTAGTSLAAIAGNMSCSTRTLQRKFDAFWLVDVPDPTIGHTGRVYDQIFIDGTYTAGGCLIVAATLDHVIAWHWCKQETTHDYKRLLERIEAPLIAVIDGGRGATSAIKTCWPNIKIQRCLVHAQRRVRRYTTSRPRTDAGRTIYRLALKLTRITTLDEAAQWGAQLQEFHTLYKDWLNERHRSKTRKQQKTHSCGPMSTCARPTTVSTTCGAMTCCLSTSSPERCARAAPDQIHHNSLEGGINAQLKLLARTHRGRRGEHQRKMLDWWLYLKTELPGDPIEIARQSNWGQNQLAKVTTLTRNENQADYETGQPALYDNGIDTEYTHSIGIQKGHI</sequence>
<keyword evidence="5" id="KW-0233">DNA recombination</keyword>